<dbReference type="SUPFAM" id="SSF52540">
    <property type="entry name" value="P-loop containing nucleoside triphosphate hydrolases"/>
    <property type="match status" value="1"/>
</dbReference>
<dbReference type="GO" id="GO:0042626">
    <property type="term" value="F:ATPase-coupled transmembrane transporter activity"/>
    <property type="evidence" value="ECO:0007669"/>
    <property type="project" value="TreeGrafter"/>
</dbReference>
<dbReference type="RefSeq" id="WP_246902921.1">
    <property type="nucleotide sequence ID" value="NZ_JALJRB010000002.1"/>
</dbReference>
<dbReference type="AlphaFoldDB" id="A0AA41R5H4"/>
<dbReference type="PROSITE" id="PS00211">
    <property type="entry name" value="ABC_TRANSPORTER_1"/>
    <property type="match status" value="1"/>
</dbReference>
<dbReference type="InterPro" id="IPR027417">
    <property type="entry name" value="P-loop_NTPase"/>
</dbReference>
<dbReference type="InterPro" id="IPR003439">
    <property type="entry name" value="ABC_transporter-like_ATP-bd"/>
</dbReference>
<dbReference type="InterPro" id="IPR015856">
    <property type="entry name" value="ABC_transpr_CbiO/EcfA_su"/>
</dbReference>
<dbReference type="Proteomes" id="UP001165427">
    <property type="component" value="Unassembled WGS sequence"/>
</dbReference>
<keyword evidence="3" id="KW-0547">Nucleotide-binding</keyword>
<dbReference type="InterPro" id="IPR050095">
    <property type="entry name" value="ECF_ABC_transporter_ATP-bd"/>
</dbReference>
<dbReference type="Gene3D" id="3.40.50.300">
    <property type="entry name" value="P-loop containing nucleotide triphosphate hydrolases"/>
    <property type="match status" value="1"/>
</dbReference>
<comment type="caution">
    <text evidence="6">The sequence shown here is derived from an EMBL/GenBank/DDBJ whole genome shotgun (WGS) entry which is preliminary data.</text>
</comment>
<dbReference type="SMART" id="SM00382">
    <property type="entry name" value="AAA"/>
    <property type="match status" value="1"/>
</dbReference>
<keyword evidence="7" id="KW-1185">Reference proteome</keyword>
<sequence length="245" mass="27188">MNTDRDHSPIIRLQEISFAYPGGSPVLDRLDFALFPGDRIGLVAPNGSGKTTLLHIIMGLLRPDAGRIEIFGRPVSEEKDFVAVRQRIGMLFQDADDQLFSPTVLEDVAFGPLNMGQSKDEAIATARRVLDRLGLHGFEQRITFKLSGGEKRLVSLATVLAMAPEVLLLDEPTSGLDETTKARLKTILLELDLSYILISHEFDFMAEVVSAFYTLKNGRLVEDAELHQHAHAHCHPLGHQPHEHP</sequence>
<dbReference type="GO" id="GO:0005524">
    <property type="term" value="F:ATP binding"/>
    <property type="evidence" value="ECO:0007669"/>
    <property type="project" value="UniProtKB-KW"/>
</dbReference>
<evidence type="ECO:0000256" key="4">
    <source>
        <dbReference type="ARBA" id="ARBA00022840"/>
    </source>
</evidence>
<reference evidence="6" key="1">
    <citation type="submission" date="2022-04" db="EMBL/GenBank/DDBJ databases">
        <title>Desulfatitalea alkaliphila sp. nov., a novel anaerobic sulfate-reducing bacterium isolated from terrestrial mud volcano, Taman Peninsula, Russia.</title>
        <authorList>
            <person name="Khomyakova M.A."/>
            <person name="Merkel A.Y."/>
            <person name="Slobodkin A.I."/>
        </authorList>
    </citation>
    <scope>NUCLEOTIDE SEQUENCE</scope>
    <source>
        <strain evidence="6">M08but</strain>
    </source>
</reference>
<dbReference type="Pfam" id="PF00005">
    <property type="entry name" value="ABC_tran"/>
    <property type="match status" value="1"/>
</dbReference>
<dbReference type="InterPro" id="IPR017871">
    <property type="entry name" value="ABC_transporter-like_CS"/>
</dbReference>
<comment type="similarity">
    <text evidence="1">Belongs to the ABC transporter superfamily.</text>
</comment>
<name>A0AA41R5H4_9BACT</name>
<dbReference type="GO" id="GO:0043190">
    <property type="term" value="C:ATP-binding cassette (ABC) transporter complex"/>
    <property type="evidence" value="ECO:0007669"/>
    <property type="project" value="TreeGrafter"/>
</dbReference>
<dbReference type="GO" id="GO:0016887">
    <property type="term" value="F:ATP hydrolysis activity"/>
    <property type="evidence" value="ECO:0007669"/>
    <property type="project" value="InterPro"/>
</dbReference>
<keyword evidence="2" id="KW-0813">Transport</keyword>
<evidence type="ECO:0000256" key="3">
    <source>
        <dbReference type="ARBA" id="ARBA00022741"/>
    </source>
</evidence>
<accession>A0AA41R5H4</accession>
<feature type="domain" description="ABC transporter" evidence="5">
    <location>
        <begin position="11"/>
        <end position="242"/>
    </location>
</feature>
<dbReference type="InterPro" id="IPR003593">
    <property type="entry name" value="AAA+_ATPase"/>
</dbReference>
<evidence type="ECO:0000256" key="2">
    <source>
        <dbReference type="ARBA" id="ARBA00022448"/>
    </source>
</evidence>
<dbReference type="EMBL" id="JALJRB010000002">
    <property type="protein sequence ID" value="MCJ8499553.1"/>
    <property type="molecule type" value="Genomic_DNA"/>
</dbReference>
<evidence type="ECO:0000259" key="5">
    <source>
        <dbReference type="PROSITE" id="PS50893"/>
    </source>
</evidence>
<protein>
    <submittedName>
        <fullName evidence="6">ATP-binding cassette domain-containing protein</fullName>
    </submittedName>
</protein>
<evidence type="ECO:0000256" key="1">
    <source>
        <dbReference type="ARBA" id="ARBA00005417"/>
    </source>
</evidence>
<evidence type="ECO:0000313" key="7">
    <source>
        <dbReference type="Proteomes" id="UP001165427"/>
    </source>
</evidence>
<evidence type="ECO:0000313" key="6">
    <source>
        <dbReference type="EMBL" id="MCJ8499553.1"/>
    </source>
</evidence>
<proteinExistence type="inferred from homology"/>
<keyword evidence="4 6" id="KW-0067">ATP-binding</keyword>
<dbReference type="PANTHER" id="PTHR43553:SF24">
    <property type="entry name" value="ENERGY-COUPLING FACTOR TRANSPORTER ATP-BINDING PROTEIN ECFA1"/>
    <property type="match status" value="1"/>
</dbReference>
<dbReference type="PROSITE" id="PS50893">
    <property type="entry name" value="ABC_TRANSPORTER_2"/>
    <property type="match status" value="1"/>
</dbReference>
<gene>
    <name evidence="6" type="ORF">MRX98_03125</name>
</gene>
<dbReference type="CDD" id="cd03225">
    <property type="entry name" value="ABC_cobalt_CbiO_domain1"/>
    <property type="match status" value="1"/>
</dbReference>
<organism evidence="6 7">
    <name type="scientific">Desulfatitalea alkaliphila</name>
    <dbReference type="NCBI Taxonomy" id="2929485"/>
    <lineage>
        <taxon>Bacteria</taxon>
        <taxon>Pseudomonadati</taxon>
        <taxon>Thermodesulfobacteriota</taxon>
        <taxon>Desulfobacteria</taxon>
        <taxon>Desulfobacterales</taxon>
        <taxon>Desulfosarcinaceae</taxon>
        <taxon>Desulfatitalea</taxon>
    </lineage>
</organism>
<dbReference type="PANTHER" id="PTHR43553">
    <property type="entry name" value="HEAVY METAL TRANSPORTER"/>
    <property type="match status" value="1"/>
</dbReference>